<evidence type="ECO:0000256" key="4">
    <source>
        <dbReference type="ARBA" id="ARBA00022692"/>
    </source>
</evidence>
<gene>
    <name evidence="8" type="ORF">HG263_02525</name>
</gene>
<keyword evidence="4 7" id="KW-0812">Transmembrane</keyword>
<dbReference type="Pfam" id="PF07681">
    <property type="entry name" value="DoxX"/>
    <property type="match status" value="1"/>
</dbReference>
<name>A0A849VCK2_9GAMM</name>
<evidence type="ECO:0000256" key="7">
    <source>
        <dbReference type="SAM" id="Phobius"/>
    </source>
</evidence>
<feature type="transmembrane region" description="Helical" evidence="7">
    <location>
        <begin position="104"/>
        <end position="122"/>
    </location>
</feature>
<dbReference type="InterPro" id="IPR032808">
    <property type="entry name" value="DoxX"/>
</dbReference>
<keyword evidence="5 7" id="KW-1133">Transmembrane helix</keyword>
<comment type="similarity">
    <text evidence="2">Belongs to the DoxX family.</text>
</comment>
<keyword evidence="9" id="KW-1185">Reference proteome</keyword>
<dbReference type="AlphaFoldDB" id="A0A849VCK2"/>
<feature type="transmembrane region" description="Helical" evidence="7">
    <location>
        <begin position="80"/>
        <end position="97"/>
    </location>
</feature>
<feature type="transmembrane region" description="Helical" evidence="7">
    <location>
        <begin position="197"/>
        <end position="221"/>
    </location>
</feature>
<accession>A0A849VCK2</accession>
<dbReference type="PANTHER" id="PTHR33452:SF19">
    <property type="entry name" value="DOXX FAMILY PROTEIN"/>
    <property type="match status" value="1"/>
</dbReference>
<dbReference type="RefSeq" id="WP_171624499.1">
    <property type="nucleotide sequence ID" value="NZ_JABBPG010000001.1"/>
</dbReference>
<dbReference type="EMBL" id="JABBPG010000001">
    <property type="protein sequence ID" value="NOU49421.1"/>
    <property type="molecule type" value="Genomic_DNA"/>
</dbReference>
<keyword evidence="6 7" id="KW-0472">Membrane</keyword>
<evidence type="ECO:0000256" key="1">
    <source>
        <dbReference type="ARBA" id="ARBA00004651"/>
    </source>
</evidence>
<organism evidence="8 9">
    <name type="scientific">Pseudoalteromonas caenipelagi</name>
    <dbReference type="NCBI Taxonomy" id="2726988"/>
    <lineage>
        <taxon>Bacteria</taxon>
        <taxon>Pseudomonadati</taxon>
        <taxon>Pseudomonadota</taxon>
        <taxon>Gammaproteobacteria</taxon>
        <taxon>Alteromonadales</taxon>
        <taxon>Pseudoalteromonadaceae</taxon>
        <taxon>Pseudoalteromonas</taxon>
    </lineage>
</organism>
<evidence type="ECO:0000256" key="5">
    <source>
        <dbReference type="ARBA" id="ARBA00022989"/>
    </source>
</evidence>
<dbReference type="Proteomes" id="UP000586305">
    <property type="component" value="Unassembled WGS sequence"/>
</dbReference>
<dbReference type="PANTHER" id="PTHR33452">
    <property type="entry name" value="OXIDOREDUCTASE CATD-RELATED"/>
    <property type="match status" value="1"/>
</dbReference>
<comment type="subcellular location">
    <subcellularLocation>
        <location evidence="1">Cell membrane</location>
        <topology evidence="1">Multi-pass membrane protein</topology>
    </subcellularLocation>
</comment>
<protein>
    <submittedName>
        <fullName evidence="8">DoxX family protein</fullName>
    </submittedName>
</protein>
<evidence type="ECO:0000256" key="2">
    <source>
        <dbReference type="ARBA" id="ARBA00006679"/>
    </source>
</evidence>
<feature type="transmembrane region" description="Helical" evidence="7">
    <location>
        <begin position="21"/>
        <end position="40"/>
    </location>
</feature>
<evidence type="ECO:0000313" key="8">
    <source>
        <dbReference type="EMBL" id="NOU49421.1"/>
    </source>
</evidence>
<reference evidence="8 9" key="1">
    <citation type="submission" date="2020-04" db="EMBL/GenBank/DDBJ databases">
        <title>Pseudoalteromonas caenipelagi sp. nov., isolated from a tidal flat.</title>
        <authorList>
            <person name="Park S."/>
            <person name="Yoon J.-H."/>
        </authorList>
    </citation>
    <scope>NUCLEOTIDE SEQUENCE [LARGE SCALE GENOMIC DNA]</scope>
    <source>
        <strain evidence="8 9">JBTF-M23</strain>
    </source>
</reference>
<proteinExistence type="inferred from homology"/>
<dbReference type="GO" id="GO:0005886">
    <property type="term" value="C:plasma membrane"/>
    <property type="evidence" value="ECO:0007669"/>
    <property type="project" value="UniProtKB-SubCell"/>
</dbReference>
<evidence type="ECO:0000313" key="9">
    <source>
        <dbReference type="Proteomes" id="UP000586305"/>
    </source>
</evidence>
<sequence length="237" mass="26879">MHHTLYKTYHLLFSKIRIFDGLPALIMRLIVAPVMIIAGYNKLNIANDNIGFPNNLLADQNVISWFGNEQWGLGLPFPDVLAFLAGWSEFLGGWLLLIGLLTRLVSIPLLFTMFIAATSVHWENGWFSVAPSNPQTSAAQVFNWLGFSAAQESLNNSEQVAERLDKIKSLVKTHGYPDYLYEKGNVVILNNGIEFSAIYFAMLLSLLFSSGGRFLSIDYWLKRHFDNRFENKRKNVS</sequence>
<dbReference type="InterPro" id="IPR051907">
    <property type="entry name" value="DoxX-like_oxidoreductase"/>
</dbReference>
<keyword evidence="3" id="KW-1003">Cell membrane</keyword>
<comment type="caution">
    <text evidence="8">The sequence shown here is derived from an EMBL/GenBank/DDBJ whole genome shotgun (WGS) entry which is preliminary data.</text>
</comment>
<evidence type="ECO:0000256" key="3">
    <source>
        <dbReference type="ARBA" id="ARBA00022475"/>
    </source>
</evidence>
<evidence type="ECO:0000256" key="6">
    <source>
        <dbReference type="ARBA" id="ARBA00023136"/>
    </source>
</evidence>